<evidence type="ECO:0000313" key="2">
    <source>
        <dbReference type="EMBL" id="PNY04463.1"/>
    </source>
</evidence>
<comment type="caution">
    <text evidence="2">The sequence shown here is derived from an EMBL/GenBank/DDBJ whole genome shotgun (WGS) entry which is preliminary data.</text>
</comment>
<organism evidence="2 3">
    <name type="scientific">Trifolium pratense</name>
    <name type="common">Red clover</name>
    <dbReference type="NCBI Taxonomy" id="57577"/>
    <lineage>
        <taxon>Eukaryota</taxon>
        <taxon>Viridiplantae</taxon>
        <taxon>Streptophyta</taxon>
        <taxon>Embryophyta</taxon>
        <taxon>Tracheophyta</taxon>
        <taxon>Spermatophyta</taxon>
        <taxon>Magnoliopsida</taxon>
        <taxon>eudicotyledons</taxon>
        <taxon>Gunneridae</taxon>
        <taxon>Pentapetalae</taxon>
        <taxon>rosids</taxon>
        <taxon>fabids</taxon>
        <taxon>Fabales</taxon>
        <taxon>Fabaceae</taxon>
        <taxon>Papilionoideae</taxon>
        <taxon>50 kb inversion clade</taxon>
        <taxon>NPAAA clade</taxon>
        <taxon>Hologalegina</taxon>
        <taxon>IRL clade</taxon>
        <taxon>Trifolieae</taxon>
        <taxon>Trifolium</taxon>
    </lineage>
</organism>
<name>A0A2K3NN50_TRIPR</name>
<reference evidence="2 3" key="2">
    <citation type="journal article" date="2017" name="Front. Plant Sci.">
        <title>Gene Classification and Mining of Molecular Markers Useful in Red Clover (Trifolium pratense) Breeding.</title>
        <authorList>
            <person name="Istvanek J."/>
            <person name="Dluhosova J."/>
            <person name="Dluhos P."/>
            <person name="Patkova L."/>
            <person name="Nedelnik J."/>
            <person name="Repkova J."/>
        </authorList>
    </citation>
    <scope>NUCLEOTIDE SEQUENCE [LARGE SCALE GENOMIC DNA]</scope>
    <source>
        <strain evidence="3">cv. Tatra</strain>
        <tissue evidence="2">Young leaves</tissue>
    </source>
</reference>
<dbReference type="EMBL" id="ASHM01000333">
    <property type="protein sequence ID" value="PNY04463.1"/>
    <property type="molecule type" value="Genomic_DNA"/>
</dbReference>
<gene>
    <name evidence="2" type="ORF">L195_g000887</name>
    <name evidence="1" type="ORF">L195_g028094</name>
</gene>
<dbReference type="Proteomes" id="UP000236291">
    <property type="component" value="Unassembled WGS sequence"/>
</dbReference>
<proteinExistence type="predicted"/>
<accession>A0A2K3NN50</accession>
<dbReference type="EMBL" id="ASHM01024344">
    <property type="protein sequence ID" value="PNX72204.1"/>
    <property type="molecule type" value="Genomic_DNA"/>
</dbReference>
<dbReference type="AlphaFoldDB" id="A0A2K3NN50"/>
<evidence type="ECO:0000313" key="3">
    <source>
        <dbReference type="Proteomes" id="UP000236291"/>
    </source>
</evidence>
<protein>
    <submittedName>
        <fullName evidence="2">Uncharacterized protein</fullName>
    </submittedName>
</protein>
<sequence>MMEPSVPLHCPALFLNGIRIRNSNSALAVVVIVVLRFLECFDFSLEFDSPGSVTVGSVKPLNDDVGRKSYTERERERERDLTSVRVGAMTLSQFLNRRWRLVAIN</sequence>
<evidence type="ECO:0000313" key="1">
    <source>
        <dbReference type="EMBL" id="PNX72204.1"/>
    </source>
</evidence>
<reference evidence="2 3" key="1">
    <citation type="journal article" date="2014" name="Am. J. Bot.">
        <title>Genome assembly and annotation for red clover (Trifolium pratense; Fabaceae).</title>
        <authorList>
            <person name="Istvanek J."/>
            <person name="Jaros M."/>
            <person name="Krenek A."/>
            <person name="Repkova J."/>
        </authorList>
    </citation>
    <scope>NUCLEOTIDE SEQUENCE [LARGE SCALE GENOMIC DNA]</scope>
    <source>
        <strain evidence="3">cv. Tatra</strain>
        <tissue evidence="2">Young leaves</tissue>
    </source>
</reference>